<comment type="caution">
    <text evidence="5">The sequence shown here is derived from an EMBL/GenBank/DDBJ whole genome shotgun (WGS) entry which is preliminary data.</text>
</comment>
<sequence>MASSKATPKKPSHITKGQAVHRGALPRRDPSTHSAHRIYVNGRSPFRSITTRVRKQLDKSLRAVSSTDPQSLTNKVAAKNHLLPLSKRIEALQKGPDDGIAMGNAREVVVIGAGKAIEKVVNVAAFFQGQGDVEVQLRTGSLGTVDEIMPEEEENGLGLGVGERERLVSCLEAVIKLR</sequence>
<accession>A0ABR2UEZ4</accession>
<dbReference type="PANTHER" id="PTHR28256:SF1">
    <property type="entry name" value="RIBONUCLEASES P_MRP PROTEIN SUBUNIT POP7"/>
    <property type="match status" value="1"/>
</dbReference>
<reference evidence="5 6" key="1">
    <citation type="journal article" date="2024" name="J. Plant Pathol.">
        <title>Sequence and assembly of the genome of Seiridium unicorne, isolate CBS 538.82, causal agent of cypress canker disease.</title>
        <authorList>
            <person name="Scali E."/>
            <person name="Rocca G.D."/>
            <person name="Danti R."/>
            <person name="Garbelotto M."/>
            <person name="Barberini S."/>
            <person name="Baroncelli R."/>
            <person name="Emiliani G."/>
        </authorList>
    </citation>
    <scope>NUCLEOTIDE SEQUENCE [LARGE SCALE GENOMIC DNA]</scope>
    <source>
        <strain evidence="5 6">BM-138-508</strain>
    </source>
</reference>
<keyword evidence="6" id="KW-1185">Reference proteome</keyword>
<comment type="subcellular location">
    <subcellularLocation>
        <location evidence="1">Nucleus</location>
    </subcellularLocation>
</comment>
<evidence type="ECO:0000256" key="4">
    <source>
        <dbReference type="SAM" id="MobiDB-lite"/>
    </source>
</evidence>
<feature type="region of interest" description="Disordered" evidence="4">
    <location>
        <begin position="1"/>
        <end position="43"/>
    </location>
</feature>
<proteinExistence type="predicted"/>
<evidence type="ECO:0000313" key="5">
    <source>
        <dbReference type="EMBL" id="KAK9412964.1"/>
    </source>
</evidence>
<keyword evidence="3" id="KW-0539">Nucleus</keyword>
<dbReference type="PANTHER" id="PTHR28256">
    <property type="entry name" value="RIBONUCLEASES P/MRP PROTEIN SUBUNIT POP7"/>
    <property type="match status" value="1"/>
</dbReference>
<dbReference type="EMBL" id="JARVKF010000445">
    <property type="protein sequence ID" value="KAK9412964.1"/>
    <property type="molecule type" value="Genomic_DNA"/>
</dbReference>
<organism evidence="5 6">
    <name type="scientific">Seiridium unicorne</name>
    <dbReference type="NCBI Taxonomy" id="138068"/>
    <lineage>
        <taxon>Eukaryota</taxon>
        <taxon>Fungi</taxon>
        <taxon>Dikarya</taxon>
        <taxon>Ascomycota</taxon>
        <taxon>Pezizomycotina</taxon>
        <taxon>Sordariomycetes</taxon>
        <taxon>Xylariomycetidae</taxon>
        <taxon>Amphisphaeriales</taxon>
        <taxon>Sporocadaceae</taxon>
        <taxon>Seiridium</taxon>
    </lineage>
</organism>
<dbReference type="Proteomes" id="UP001408356">
    <property type="component" value="Unassembled WGS sequence"/>
</dbReference>
<evidence type="ECO:0000256" key="2">
    <source>
        <dbReference type="ARBA" id="ARBA00022694"/>
    </source>
</evidence>
<dbReference type="InterPro" id="IPR036882">
    <property type="entry name" value="Alba-like_dom_sf"/>
</dbReference>
<name>A0ABR2UEZ4_9PEZI</name>
<dbReference type="InterPro" id="IPR014612">
    <property type="entry name" value="Pop7/Rpp20"/>
</dbReference>
<dbReference type="SUPFAM" id="SSF82704">
    <property type="entry name" value="AlbA-like"/>
    <property type="match status" value="1"/>
</dbReference>
<evidence type="ECO:0000256" key="1">
    <source>
        <dbReference type="ARBA" id="ARBA00004123"/>
    </source>
</evidence>
<evidence type="ECO:0000256" key="3">
    <source>
        <dbReference type="ARBA" id="ARBA00023242"/>
    </source>
</evidence>
<keyword evidence="2" id="KW-0819">tRNA processing</keyword>
<dbReference type="Gene3D" id="3.30.110.20">
    <property type="entry name" value="Alba-like domain"/>
    <property type="match status" value="1"/>
</dbReference>
<evidence type="ECO:0000313" key="6">
    <source>
        <dbReference type="Proteomes" id="UP001408356"/>
    </source>
</evidence>
<protein>
    <submittedName>
        <fullName evidence="5">Rpp20 subunit of nuclear RNase MRP and P-domain-containing protein</fullName>
    </submittedName>
</protein>
<gene>
    <name evidence="5" type="ORF">SUNI508_12159</name>
</gene>
<dbReference type="InterPro" id="IPR020241">
    <property type="entry name" value="RNase_P/MRP_Pop7_fungi"/>
</dbReference>
<dbReference type="Pfam" id="PF12328">
    <property type="entry name" value="Rpp20"/>
    <property type="match status" value="1"/>
</dbReference>